<evidence type="ECO:0000313" key="3">
    <source>
        <dbReference type="EMBL" id="KAF5769299.1"/>
    </source>
</evidence>
<protein>
    <recommendedName>
        <fullName evidence="5">Transmembrane protein</fullName>
    </recommendedName>
</protein>
<comment type="caution">
    <text evidence="3">The sequence shown here is derived from an EMBL/GenBank/DDBJ whole genome shotgun (WGS) entry which is preliminary data.</text>
</comment>
<gene>
    <name evidence="3" type="ORF">HanXRQr2_Chr14g0646611</name>
</gene>
<dbReference type="Gramene" id="mRNA:HanXRQr2_Chr14g0646611">
    <property type="protein sequence ID" value="CDS:HanXRQr2_Chr14g0646611.1"/>
    <property type="gene ID" value="HanXRQr2_Chr14g0646611"/>
</dbReference>
<feature type="transmembrane region" description="Helical" evidence="2">
    <location>
        <begin position="199"/>
        <end position="218"/>
    </location>
</feature>
<reference evidence="3" key="2">
    <citation type="submission" date="2020-06" db="EMBL/GenBank/DDBJ databases">
        <title>Helianthus annuus Genome sequencing and assembly Release 2.</title>
        <authorList>
            <person name="Gouzy J."/>
            <person name="Langlade N."/>
            <person name="Munos S."/>
        </authorList>
    </citation>
    <scope>NUCLEOTIDE SEQUENCE</scope>
    <source>
        <tissue evidence="3">Leaves</tissue>
    </source>
</reference>
<accession>A0A9K3H8Q5</accession>
<feature type="region of interest" description="Disordered" evidence="1">
    <location>
        <begin position="1"/>
        <end position="24"/>
    </location>
</feature>
<evidence type="ECO:0008006" key="5">
    <source>
        <dbReference type="Google" id="ProtNLM"/>
    </source>
</evidence>
<proteinExistence type="predicted"/>
<feature type="transmembrane region" description="Helical" evidence="2">
    <location>
        <begin position="174"/>
        <end position="193"/>
    </location>
</feature>
<sequence length="233" mass="25295">MRVCITDNLPSSGLGESDTTDPMPIVSDGIVSSEHEVYTSDTTSTDNDDFQPFALPNDVAEPADGPITRELPLVVIPAPVPLAAYPIVDMPLDVGADDDVDLFNEDPLEDDMEGEALIADSDLLLLADAPAEEPPIHSPAPDSFEFVSSAPSHALGMQHHSHDRTLIWHHPLHLYLPLALSLVMTLMAIRILFSHRALIPIMALCLFMLGVCFFAKSTSEPLMSAPRRPRANV</sequence>
<name>A0A9K3H8Q5_HELAN</name>
<keyword evidence="4" id="KW-1185">Reference proteome</keyword>
<dbReference type="Proteomes" id="UP000215914">
    <property type="component" value="Unassembled WGS sequence"/>
</dbReference>
<evidence type="ECO:0000256" key="2">
    <source>
        <dbReference type="SAM" id="Phobius"/>
    </source>
</evidence>
<organism evidence="3 4">
    <name type="scientific">Helianthus annuus</name>
    <name type="common">Common sunflower</name>
    <dbReference type="NCBI Taxonomy" id="4232"/>
    <lineage>
        <taxon>Eukaryota</taxon>
        <taxon>Viridiplantae</taxon>
        <taxon>Streptophyta</taxon>
        <taxon>Embryophyta</taxon>
        <taxon>Tracheophyta</taxon>
        <taxon>Spermatophyta</taxon>
        <taxon>Magnoliopsida</taxon>
        <taxon>eudicotyledons</taxon>
        <taxon>Gunneridae</taxon>
        <taxon>Pentapetalae</taxon>
        <taxon>asterids</taxon>
        <taxon>campanulids</taxon>
        <taxon>Asterales</taxon>
        <taxon>Asteraceae</taxon>
        <taxon>Asteroideae</taxon>
        <taxon>Heliantheae alliance</taxon>
        <taxon>Heliantheae</taxon>
        <taxon>Helianthus</taxon>
    </lineage>
</organism>
<dbReference type="AlphaFoldDB" id="A0A9K3H8Q5"/>
<keyword evidence="2" id="KW-1133">Transmembrane helix</keyword>
<dbReference type="EMBL" id="MNCJ02000329">
    <property type="protein sequence ID" value="KAF5769299.1"/>
    <property type="molecule type" value="Genomic_DNA"/>
</dbReference>
<keyword evidence="2" id="KW-0812">Transmembrane</keyword>
<evidence type="ECO:0000256" key="1">
    <source>
        <dbReference type="SAM" id="MobiDB-lite"/>
    </source>
</evidence>
<reference evidence="3" key="1">
    <citation type="journal article" date="2017" name="Nature">
        <title>The sunflower genome provides insights into oil metabolism, flowering and Asterid evolution.</title>
        <authorList>
            <person name="Badouin H."/>
            <person name="Gouzy J."/>
            <person name="Grassa C.J."/>
            <person name="Murat F."/>
            <person name="Staton S.E."/>
            <person name="Cottret L."/>
            <person name="Lelandais-Briere C."/>
            <person name="Owens G.L."/>
            <person name="Carrere S."/>
            <person name="Mayjonade B."/>
            <person name="Legrand L."/>
            <person name="Gill N."/>
            <person name="Kane N.C."/>
            <person name="Bowers J.E."/>
            <person name="Hubner S."/>
            <person name="Bellec A."/>
            <person name="Berard A."/>
            <person name="Berges H."/>
            <person name="Blanchet N."/>
            <person name="Boniface M.C."/>
            <person name="Brunel D."/>
            <person name="Catrice O."/>
            <person name="Chaidir N."/>
            <person name="Claudel C."/>
            <person name="Donnadieu C."/>
            <person name="Faraut T."/>
            <person name="Fievet G."/>
            <person name="Helmstetter N."/>
            <person name="King M."/>
            <person name="Knapp S.J."/>
            <person name="Lai Z."/>
            <person name="Le Paslier M.C."/>
            <person name="Lippi Y."/>
            <person name="Lorenzon L."/>
            <person name="Mandel J.R."/>
            <person name="Marage G."/>
            <person name="Marchand G."/>
            <person name="Marquand E."/>
            <person name="Bret-Mestries E."/>
            <person name="Morien E."/>
            <person name="Nambeesan S."/>
            <person name="Nguyen T."/>
            <person name="Pegot-Espagnet P."/>
            <person name="Pouilly N."/>
            <person name="Raftis F."/>
            <person name="Sallet E."/>
            <person name="Schiex T."/>
            <person name="Thomas J."/>
            <person name="Vandecasteele C."/>
            <person name="Vares D."/>
            <person name="Vear F."/>
            <person name="Vautrin S."/>
            <person name="Crespi M."/>
            <person name="Mangin B."/>
            <person name="Burke J.M."/>
            <person name="Salse J."/>
            <person name="Munos S."/>
            <person name="Vincourt P."/>
            <person name="Rieseberg L.H."/>
            <person name="Langlade N.B."/>
        </authorList>
    </citation>
    <scope>NUCLEOTIDE SEQUENCE</scope>
    <source>
        <tissue evidence="3">Leaves</tissue>
    </source>
</reference>
<keyword evidence="2" id="KW-0472">Membrane</keyword>
<evidence type="ECO:0000313" key="4">
    <source>
        <dbReference type="Proteomes" id="UP000215914"/>
    </source>
</evidence>